<proteinExistence type="predicted"/>
<dbReference type="Pfam" id="PF02754">
    <property type="entry name" value="CCG"/>
    <property type="match status" value="2"/>
</dbReference>
<dbReference type="PANTHER" id="PTHR30296">
    <property type="entry name" value="UNCHARACTERIZED PROTEIN YKGE"/>
    <property type="match status" value="1"/>
</dbReference>
<dbReference type="GO" id="GO:0016491">
    <property type="term" value="F:oxidoreductase activity"/>
    <property type="evidence" value="ECO:0007669"/>
    <property type="project" value="UniProtKB-ARBA"/>
</dbReference>
<sequence length="249" mass="28153">MKIGLFIPCFMNELYPNICKATYKLLKNQGLDIDYPMNQTCCGQPMANSGCSKDIKTLAINFVNTFKDYDYIVAPSGSCVTMVKEHYAEFFHDNKDYNKVKTSIYEICEFLHDIIKIENLKFDHSFPYKIGVHNSCHGHRVLKLATASELNIPYNSKLKNLLNKVNDIEIVTLKREDECCGFGGTFSVQEEAISVAMGKDRVKDHLDSNAQIITGADMSCLMHIDGIINRDNTPIKVMHITEILVGVRP</sequence>
<dbReference type="OrthoDB" id="9770306at2"/>
<dbReference type="GO" id="GO:0005829">
    <property type="term" value="C:cytosol"/>
    <property type="evidence" value="ECO:0007669"/>
    <property type="project" value="TreeGrafter"/>
</dbReference>
<dbReference type="PANTHER" id="PTHR30296:SF0">
    <property type="entry name" value="LACTATE UTILIZATION PROTEIN A"/>
    <property type="match status" value="1"/>
</dbReference>
<name>A0A366MSF2_9BACT</name>
<evidence type="ECO:0000259" key="1">
    <source>
        <dbReference type="Pfam" id="PF02754"/>
    </source>
</evidence>
<evidence type="ECO:0000313" key="2">
    <source>
        <dbReference type="EMBL" id="RBQ28783.1"/>
    </source>
</evidence>
<keyword evidence="3" id="KW-1185">Reference proteome</keyword>
<reference evidence="2 3" key="1">
    <citation type="submission" date="2017-10" db="EMBL/GenBank/DDBJ databases">
        <title>Genomics of the genus Arcobacter.</title>
        <authorList>
            <person name="Perez-Cataluna A."/>
            <person name="Figueras M.J."/>
        </authorList>
    </citation>
    <scope>NUCLEOTIDE SEQUENCE [LARGE SCALE GENOMIC DNA]</scope>
    <source>
        <strain evidence="2 3">CECT 9230</strain>
    </source>
</reference>
<comment type="caution">
    <text evidence="2">The sequence shown here is derived from an EMBL/GenBank/DDBJ whole genome shotgun (WGS) entry which is preliminary data.</text>
</comment>
<dbReference type="AlphaFoldDB" id="A0A366MSF2"/>
<dbReference type="EMBL" id="PDKB01000011">
    <property type="protein sequence ID" value="RBQ28783.1"/>
    <property type="molecule type" value="Genomic_DNA"/>
</dbReference>
<gene>
    <name evidence="2" type="ORF">CRU91_07245</name>
</gene>
<organism evidence="2 3">
    <name type="scientific">Aliarcobacter vitoriensis</name>
    <dbReference type="NCBI Taxonomy" id="2011099"/>
    <lineage>
        <taxon>Bacteria</taxon>
        <taxon>Pseudomonadati</taxon>
        <taxon>Campylobacterota</taxon>
        <taxon>Epsilonproteobacteria</taxon>
        <taxon>Campylobacterales</taxon>
        <taxon>Arcobacteraceae</taxon>
        <taxon>Aliarcobacter</taxon>
    </lineage>
</organism>
<dbReference type="Proteomes" id="UP000252669">
    <property type="component" value="Unassembled WGS sequence"/>
</dbReference>
<feature type="domain" description="Cysteine-rich" evidence="1">
    <location>
        <begin position="4"/>
        <end position="84"/>
    </location>
</feature>
<feature type="domain" description="Cysteine-rich" evidence="1">
    <location>
        <begin position="131"/>
        <end position="225"/>
    </location>
</feature>
<protein>
    <submittedName>
        <fullName evidence="2">Fe-S oxidoreductase</fullName>
    </submittedName>
</protein>
<accession>A0A366MSF2</accession>
<dbReference type="InterPro" id="IPR004017">
    <property type="entry name" value="Cys_rich_dom"/>
</dbReference>
<dbReference type="RefSeq" id="WP_113894559.1">
    <property type="nucleotide sequence ID" value="NZ_JANJGA010000011.1"/>
</dbReference>
<evidence type="ECO:0000313" key="3">
    <source>
        <dbReference type="Proteomes" id="UP000252669"/>
    </source>
</evidence>